<dbReference type="InterPro" id="IPR006189">
    <property type="entry name" value="CHASE_dom"/>
</dbReference>
<dbReference type="GO" id="GO:0007165">
    <property type="term" value="P:signal transduction"/>
    <property type="evidence" value="ECO:0007669"/>
    <property type="project" value="UniProtKB-ARBA"/>
</dbReference>
<dbReference type="InterPro" id="IPR043128">
    <property type="entry name" value="Rev_trsase/Diguanyl_cyclase"/>
</dbReference>
<proteinExistence type="predicted"/>
<dbReference type="InterPro" id="IPR042240">
    <property type="entry name" value="CHASE_sf"/>
</dbReference>
<dbReference type="PROSITE" id="PS50883">
    <property type="entry name" value="EAL"/>
    <property type="match status" value="1"/>
</dbReference>
<keyword evidence="4 6" id="KW-1133">Transmembrane helix</keyword>
<evidence type="ECO:0000256" key="4">
    <source>
        <dbReference type="ARBA" id="ARBA00022989"/>
    </source>
</evidence>
<organism evidence="9 10">
    <name type="scientific">Vibrio paucivorans</name>
    <dbReference type="NCBI Taxonomy" id="2829489"/>
    <lineage>
        <taxon>Bacteria</taxon>
        <taxon>Pseudomonadati</taxon>
        <taxon>Pseudomonadota</taxon>
        <taxon>Gammaproteobacteria</taxon>
        <taxon>Vibrionales</taxon>
        <taxon>Vibrionaceae</taxon>
        <taxon>Vibrio</taxon>
    </lineage>
</organism>
<evidence type="ECO:0000256" key="2">
    <source>
        <dbReference type="ARBA" id="ARBA00004370"/>
    </source>
</evidence>
<dbReference type="InterPro" id="IPR001633">
    <property type="entry name" value="EAL_dom"/>
</dbReference>
<dbReference type="PROSITE" id="PS50887">
    <property type="entry name" value="GGDEF"/>
    <property type="match status" value="1"/>
</dbReference>
<feature type="domain" description="EAL" evidence="7">
    <location>
        <begin position="514"/>
        <end position="771"/>
    </location>
</feature>
<dbReference type="FunFam" id="3.30.70.270:FF:000001">
    <property type="entry name" value="Diguanylate cyclase domain protein"/>
    <property type="match status" value="1"/>
</dbReference>
<dbReference type="NCBIfam" id="TIGR00254">
    <property type="entry name" value="GGDEF"/>
    <property type="match status" value="1"/>
</dbReference>
<evidence type="ECO:0000256" key="6">
    <source>
        <dbReference type="SAM" id="Phobius"/>
    </source>
</evidence>
<comment type="subcellular location">
    <subcellularLocation>
        <location evidence="2">Membrane</location>
    </subcellularLocation>
</comment>
<dbReference type="CDD" id="cd01949">
    <property type="entry name" value="GGDEF"/>
    <property type="match status" value="1"/>
</dbReference>
<name>A0A9X3CCY9_9VIBR</name>
<evidence type="ECO:0000256" key="3">
    <source>
        <dbReference type="ARBA" id="ARBA00022692"/>
    </source>
</evidence>
<keyword evidence="5 6" id="KW-0472">Membrane</keyword>
<dbReference type="SMART" id="SM00052">
    <property type="entry name" value="EAL"/>
    <property type="match status" value="1"/>
</dbReference>
<feature type="domain" description="GGDEF" evidence="8">
    <location>
        <begin position="372"/>
        <end position="505"/>
    </location>
</feature>
<feature type="transmembrane region" description="Helical" evidence="6">
    <location>
        <begin position="12"/>
        <end position="31"/>
    </location>
</feature>
<dbReference type="InterPro" id="IPR035919">
    <property type="entry name" value="EAL_sf"/>
</dbReference>
<dbReference type="CDD" id="cd01948">
    <property type="entry name" value="EAL"/>
    <property type="match status" value="1"/>
</dbReference>
<dbReference type="EMBL" id="JAKRRX010000024">
    <property type="protein sequence ID" value="MCW8333423.1"/>
    <property type="molecule type" value="Genomic_DNA"/>
</dbReference>
<evidence type="ECO:0000256" key="5">
    <source>
        <dbReference type="ARBA" id="ARBA00023136"/>
    </source>
</evidence>
<dbReference type="GO" id="GO:0003824">
    <property type="term" value="F:catalytic activity"/>
    <property type="evidence" value="ECO:0007669"/>
    <property type="project" value="UniProtKB-ARBA"/>
</dbReference>
<dbReference type="Proteomes" id="UP001155586">
    <property type="component" value="Unassembled WGS sequence"/>
</dbReference>
<dbReference type="SUPFAM" id="SSF141868">
    <property type="entry name" value="EAL domain-like"/>
    <property type="match status" value="1"/>
</dbReference>
<accession>A0A9X3CCY9</accession>
<evidence type="ECO:0000259" key="8">
    <source>
        <dbReference type="PROSITE" id="PS50887"/>
    </source>
</evidence>
<evidence type="ECO:0000313" key="10">
    <source>
        <dbReference type="Proteomes" id="UP001155586"/>
    </source>
</evidence>
<dbReference type="RefSeq" id="WP_265686985.1">
    <property type="nucleotide sequence ID" value="NZ_JAKRRX010000024.1"/>
</dbReference>
<reference evidence="9" key="1">
    <citation type="submission" date="2022-02" db="EMBL/GenBank/DDBJ databases">
        <title>Vibrio sp. nov., a new bacterium isolated from Bohai sea, China.</title>
        <authorList>
            <person name="Yuan Y."/>
        </authorList>
    </citation>
    <scope>NUCLEOTIDE SEQUENCE</scope>
    <source>
        <strain evidence="9">DBSS07</strain>
    </source>
</reference>
<protein>
    <submittedName>
        <fullName evidence="9">EAL domain-containing protein</fullName>
    </submittedName>
</protein>
<evidence type="ECO:0000259" key="7">
    <source>
        <dbReference type="PROSITE" id="PS50883"/>
    </source>
</evidence>
<keyword evidence="3 6" id="KW-0812">Transmembrane</keyword>
<comment type="cofactor">
    <cofactor evidence="1">
        <name>Mg(2+)</name>
        <dbReference type="ChEBI" id="CHEBI:18420"/>
    </cofactor>
</comment>
<comment type="caution">
    <text evidence="9">The sequence shown here is derived from an EMBL/GenBank/DDBJ whole genome shotgun (WGS) entry which is preliminary data.</text>
</comment>
<dbReference type="InterPro" id="IPR000160">
    <property type="entry name" value="GGDEF_dom"/>
</dbReference>
<dbReference type="Gene3D" id="3.30.450.350">
    <property type="entry name" value="CHASE domain"/>
    <property type="match status" value="1"/>
</dbReference>
<dbReference type="Gene3D" id="3.30.70.270">
    <property type="match status" value="1"/>
</dbReference>
<dbReference type="SMART" id="SM00267">
    <property type="entry name" value="GGDEF"/>
    <property type="match status" value="1"/>
</dbReference>
<dbReference type="PANTHER" id="PTHR44757">
    <property type="entry name" value="DIGUANYLATE CYCLASE DGCP"/>
    <property type="match status" value="1"/>
</dbReference>
<evidence type="ECO:0000313" key="9">
    <source>
        <dbReference type="EMBL" id="MCW8333423.1"/>
    </source>
</evidence>
<keyword evidence="10" id="KW-1185">Reference proteome</keyword>
<dbReference type="PANTHER" id="PTHR44757:SF2">
    <property type="entry name" value="BIOFILM ARCHITECTURE MAINTENANCE PROTEIN MBAA"/>
    <property type="match status" value="1"/>
</dbReference>
<dbReference type="InterPro" id="IPR029787">
    <property type="entry name" value="Nucleotide_cyclase"/>
</dbReference>
<dbReference type="Pfam" id="PF00990">
    <property type="entry name" value="GGDEF"/>
    <property type="match status" value="1"/>
</dbReference>
<dbReference type="Pfam" id="PF03924">
    <property type="entry name" value="CHASE"/>
    <property type="match status" value="1"/>
</dbReference>
<dbReference type="Pfam" id="PF00563">
    <property type="entry name" value="EAL"/>
    <property type="match status" value="1"/>
</dbReference>
<gene>
    <name evidence="9" type="ORF">MD483_06260</name>
</gene>
<sequence length="789" mass="89107">MKLPLRSRNSIFIWLIGIIVALGSFQTVQYYESRRHSDQLQAQFDSKFRSLEQSLGSIENLLYSTRSFLLNANSPSQQQFEQYLTQRTGIGSIVHSVLWLPTIPASQVEQLRKSAKDNGFLAYSLSPSLEEQPQCDQVMPDTTFPVLYVSSIFEASDYLGIRFDTHPSDAKAMNLTYQNNAATVSTISMDGQDAARVFLPVIQNDRLQGFVAANIILHELLGVTWSEQINSNKLNITVRAKETQHTLFQSHLNIKLSDSELFEQIFSMSKLAPIPLFNQQWWFEISMVDRSGSIVLYGGSAVFLVLLLTVVASLAENFYRTRLQVSDQVIQEKTHTLALQALQDNLTGMYNRQALNNEVDQRLTQLRTDQIRGFSILFIDLDRFKLINDSMGHLLGDEVLIQVAQRLSNNCRNGDLCFRFGGDEFVICLPEQIYSQALSQISHRYASVLSQPYLVQDQRCHIGASIGISVVTDHQQNLASILREADTAMYHAKNSTQDKVMFFHDGMFKRAKQRFELEQDLAVAIDLNQLSIVYQPIYATDTDRVTGFEALLRWNHPEKGMISPDEFIPMAEETGLIIKVGDWVLKKTCQTLNKLWKSNQLELLPRFNINVSAKQFESEHIYHSLLTMLDQYDFPARFIGIEITESLLLSHAESSRQVLDKIKALGCVIYLDDFGTGYSSLSVLNDYPVDVVKVDRSFVQGIARGNSTADNLCKAIIDMSHTIDMAVVAEGVESHEQLAQLAEYGCNYVQGYLKSKPVSACQLLPVIHGAHSHQPVQCKQQPKAKKQIA</sequence>
<feature type="transmembrane region" description="Helical" evidence="6">
    <location>
        <begin position="294"/>
        <end position="315"/>
    </location>
</feature>
<dbReference type="AlphaFoldDB" id="A0A9X3CCY9"/>
<dbReference type="GO" id="GO:0016020">
    <property type="term" value="C:membrane"/>
    <property type="evidence" value="ECO:0007669"/>
    <property type="project" value="UniProtKB-SubCell"/>
</dbReference>
<dbReference type="Gene3D" id="3.20.20.450">
    <property type="entry name" value="EAL domain"/>
    <property type="match status" value="1"/>
</dbReference>
<dbReference type="SUPFAM" id="SSF55073">
    <property type="entry name" value="Nucleotide cyclase"/>
    <property type="match status" value="1"/>
</dbReference>
<evidence type="ECO:0000256" key="1">
    <source>
        <dbReference type="ARBA" id="ARBA00001946"/>
    </source>
</evidence>
<dbReference type="InterPro" id="IPR052155">
    <property type="entry name" value="Biofilm_reg_signaling"/>
</dbReference>